<feature type="binding site" evidence="2">
    <location>
        <begin position="230"/>
        <end position="233"/>
    </location>
    <ligand>
        <name>dihydroxyacetone phosphate</name>
        <dbReference type="ChEBI" id="CHEBI:57642"/>
    </ligand>
</feature>
<dbReference type="SUPFAM" id="SSF51569">
    <property type="entry name" value="Aldolase"/>
    <property type="match status" value="1"/>
</dbReference>
<dbReference type="PANTHER" id="PTHR30304:SF0">
    <property type="entry name" value="D-TAGATOSE-1,6-BISPHOSPHATE ALDOLASE SUBUNIT GATY-RELATED"/>
    <property type="match status" value="1"/>
</dbReference>
<feature type="binding site" evidence="2">
    <location>
        <position position="179"/>
    </location>
    <ligand>
        <name>dihydroxyacetone phosphate</name>
        <dbReference type="ChEBI" id="CHEBI:57642"/>
    </ligand>
</feature>
<dbReference type="CDD" id="cd00947">
    <property type="entry name" value="TBP_aldolase_IIB"/>
    <property type="match status" value="1"/>
</dbReference>
<feature type="binding site" evidence="3">
    <location>
        <position position="134"/>
    </location>
    <ligand>
        <name>Zn(2+)</name>
        <dbReference type="ChEBI" id="CHEBI:29105"/>
        <label>2</label>
    </ligand>
</feature>
<dbReference type="PIRSF" id="PIRSF001359">
    <property type="entry name" value="F_bP_aldolase_II"/>
    <property type="match status" value="1"/>
</dbReference>
<name>A0A414AVD1_9FIRM</name>
<proteinExistence type="predicted"/>
<dbReference type="InterPro" id="IPR050246">
    <property type="entry name" value="Class_II_FBP_aldolase"/>
</dbReference>
<dbReference type="EMBL" id="QSHZ01000013">
    <property type="protein sequence ID" value="RHC55607.1"/>
    <property type="molecule type" value="Genomic_DNA"/>
</dbReference>
<feature type="binding site" evidence="3">
    <location>
        <position position="104"/>
    </location>
    <ligand>
        <name>Zn(2+)</name>
        <dbReference type="ChEBI" id="CHEBI:29105"/>
        <label>2</label>
    </ligand>
</feature>
<evidence type="ECO:0000313" key="5">
    <source>
        <dbReference type="Proteomes" id="UP000283975"/>
    </source>
</evidence>
<dbReference type="Proteomes" id="UP000283975">
    <property type="component" value="Unassembled WGS sequence"/>
</dbReference>
<accession>A0A414AVD1</accession>
<feature type="binding site" evidence="3">
    <location>
        <position position="178"/>
    </location>
    <ligand>
        <name>Zn(2+)</name>
        <dbReference type="ChEBI" id="CHEBI:29105"/>
        <label>1</label>
        <note>catalytic</note>
    </ligand>
</feature>
<keyword evidence="3" id="KW-0479">Metal-binding</keyword>
<comment type="caution">
    <text evidence="4">The sequence shown here is derived from an EMBL/GenBank/DDBJ whole genome shotgun (WGS) entry which is preliminary data.</text>
</comment>
<feature type="binding site" evidence="3">
    <location>
        <position position="83"/>
    </location>
    <ligand>
        <name>Zn(2+)</name>
        <dbReference type="ChEBI" id="CHEBI:29105"/>
        <label>1</label>
        <note>catalytic</note>
    </ligand>
</feature>
<dbReference type="PANTHER" id="PTHR30304">
    <property type="entry name" value="D-TAGATOSE-1,6-BISPHOSPHATE ALDOLASE"/>
    <property type="match status" value="1"/>
</dbReference>
<evidence type="ECO:0000256" key="2">
    <source>
        <dbReference type="PIRSR" id="PIRSR001359-2"/>
    </source>
</evidence>
<dbReference type="Gene3D" id="3.20.20.70">
    <property type="entry name" value="Aldolase class I"/>
    <property type="match status" value="1"/>
</dbReference>
<gene>
    <name evidence="4" type="ORF">DW839_13985</name>
</gene>
<keyword evidence="3" id="KW-0862">Zinc</keyword>
<evidence type="ECO:0000256" key="3">
    <source>
        <dbReference type="PIRSR" id="PIRSR001359-3"/>
    </source>
</evidence>
<feature type="active site" description="Proton donor" evidence="1">
    <location>
        <position position="82"/>
    </location>
</feature>
<evidence type="ECO:0000313" key="4">
    <source>
        <dbReference type="EMBL" id="RHC55607.1"/>
    </source>
</evidence>
<feature type="binding site" evidence="3">
    <location>
        <position position="208"/>
    </location>
    <ligand>
        <name>Zn(2+)</name>
        <dbReference type="ChEBI" id="CHEBI:29105"/>
        <label>1</label>
        <note>catalytic</note>
    </ligand>
</feature>
<reference evidence="4 5" key="1">
    <citation type="submission" date="2018-08" db="EMBL/GenBank/DDBJ databases">
        <title>A genome reference for cultivated species of the human gut microbiota.</title>
        <authorList>
            <person name="Zou Y."/>
            <person name="Xue W."/>
            <person name="Luo G."/>
        </authorList>
    </citation>
    <scope>NUCLEOTIDE SEQUENCE [LARGE SCALE GENOMIC DNA]</scope>
    <source>
        <strain evidence="4 5">AM35-14</strain>
    </source>
</reference>
<evidence type="ECO:0000256" key="1">
    <source>
        <dbReference type="PIRSR" id="PIRSR001359-1"/>
    </source>
</evidence>
<comment type="cofactor">
    <cofactor evidence="3">
        <name>Zn(2+)</name>
        <dbReference type="ChEBI" id="CHEBI:29105"/>
    </cofactor>
    <text evidence="3">Binds 2 Zn(2+) ions per subunit. One is catalytic and the other provides a structural contribution.</text>
</comment>
<dbReference type="NCBIfam" id="TIGR00167">
    <property type="entry name" value="cbbA"/>
    <property type="match status" value="1"/>
</dbReference>
<dbReference type="GO" id="GO:0008270">
    <property type="term" value="F:zinc ion binding"/>
    <property type="evidence" value="ECO:0007669"/>
    <property type="project" value="InterPro"/>
</dbReference>
<dbReference type="InterPro" id="IPR000771">
    <property type="entry name" value="FBA_II"/>
</dbReference>
<dbReference type="Pfam" id="PF01116">
    <property type="entry name" value="F_bP_aldolase"/>
    <property type="match status" value="1"/>
</dbReference>
<dbReference type="InterPro" id="IPR013785">
    <property type="entry name" value="Aldolase_TIM"/>
</dbReference>
<dbReference type="AlphaFoldDB" id="A0A414AVD1"/>
<organism evidence="4 5">
    <name type="scientific">Enterocloster bolteae</name>
    <dbReference type="NCBI Taxonomy" id="208479"/>
    <lineage>
        <taxon>Bacteria</taxon>
        <taxon>Bacillati</taxon>
        <taxon>Bacillota</taxon>
        <taxon>Clostridia</taxon>
        <taxon>Lachnospirales</taxon>
        <taxon>Lachnospiraceae</taxon>
        <taxon>Enterocloster</taxon>
    </lineage>
</organism>
<dbReference type="GO" id="GO:0016832">
    <property type="term" value="F:aldehyde-lyase activity"/>
    <property type="evidence" value="ECO:0007669"/>
    <property type="project" value="InterPro"/>
</dbReference>
<dbReference type="GO" id="GO:0005975">
    <property type="term" value="P:carbohydrate metabolic process"/>
    <property type="evidence" value="ECO:0007669"/>
    <property type="project" value="InterPro"/>
</dbReference>
<feature type="binding site" evidence="2">
    <location>
        <begin position="209"/>
        <end position="211"/>
    </location>
    <ligand>
        <name>dihydroxyacetone phosphate</name>
        <dbReference type="ChEBI" id="CHEBI:57642"/>
    </ligand>
</feature>
<sequence length="305" mass="33501">MYTDVKTILDDASRNNYGVLAASAINLELARGLIAAADELQSPLIILMGQMQMTKHARADVMVPLIRTLAEETNVPVALILDHGRDWEVITHAYRNGFSSIMIDASAYEMEENIRRTKKVIEMCHPQGVAVEAELGHVGQAALGDQTDDSCYTRPEDVTEFLNQTRADCLAIACGTAHGQYPKGVTPEIRFDIIRAVKKVTDVPIALHGGSDSGDENIKKAVEAGINKVNICTEIFNYVRDEIRKTLEQTPEIDLLSLMSRTEQAAKEIGKHFICLTGSQGKAANFQRKSAFQYGFAQTETDGGE</sequence>
<protein>
    <submittedName>
        <fullName evidence="4">Class II fructose-bisphosphate aldolase</fullName>
    </submittedName>
</protein>